<name>A0A2W4U363_9CYAN</name>
<comment type="caution">
    <text evidence="2">The sequence shown here is derived from an EMBL/GenBank/DDBJ whole genome shotgun (WGS) entry which is preliminary data.</text>
</comment>
<gene>
    <name evidence="2" type="ORF">DCF25_18880</name>
</gene>
<proteinExistence type="predicted"/>
<reference evidence="2 3" key="2">
    <citation type="submission" date="2018-06" db="EMBL/GenBank/DDBJ databases">
        <title>Metagenomic assembly of (sub)arctic Cyanobacteria and their associated microbiome from non-axenic cultures.</title>
        <authorList>
            <person name="Baurain D."/>
        </authorList>
    </citation>
    <scope>NUCLEOTIDE SEQUENCE [LARGE SCALE GENOMIC DNA]</scope>
    <source>
        <strain evidence="2">ULC129bin1</strain>
    </source>
</reference>
<dbReference type="Proteomes" id="UP000249354">
    <property type="component" value="Unassembled WGS sequence"/>
</dbReference>
<sequence length="77" mass="8188">MADPTTQTCPICGVQIVPGGLGGDRVIFSSGPQGTRSKLWARVCQFNKQPGCINEQGKSETISSDDYYKDAPSPAPE</sequence>
<evidence type="ECO:0000256" key="1">
    <source>
        <dbReference type="SAM" id="MobiDB-lite"/>
    </source>
</evidence>
<dbReference type="EMBL" id="QBMC01000172">
    <property type="protein sequence ID" value="PZO11729.1"/>
    <property type="molecule type" value="Genomic_DNA"/>
</dbReference>
<dbReference type="AlphaFoldDB" id="A0A2W4U363"/>
<evidence type="ECO:0000313" key="2">
    <source>
        <dbReference type="EMBL" id="PZO11729.1"/>
    </source>
</evidence>
<feature type="region of interest" description="Disordered" evidence="1">
    <location>
        <begin position="53"/>
        <end position="77"/>
    </location>
</feature>
<evidence type="ECO:0000313" key="3">
    <source>
        <dbReference type="Proteomes" id="UP000249354"/>
    </source>
</evidence>
<protein>
    <submittedName>
        <fullName evidence="2">Uncharacterized protein</fullName>
    </submittedName>
</protein>
<reference evidence="3" key="1">
    <citation type="submission" date="2018-04" db="EMBL/GenBank/DDBJ databases">
        <authorList>
            <person name="Cornet L."/>
        </authorList>
    </citation>
    <scope>NUCLEOTIDE SEQUENCE [LARGE SCALE GENOMIC DNA]</scope>
</reference>
<accession>A0A2W4U363</accession>
<organism evidence="2 3">
    <name type="scientific">Leptolyngbya foveolarum</name>
    <dbReference type="NCBI Taxonomy" id="47253"/>
    <lineage>
        <taxon>Bacteria</taxon>
        <taxon>Bacillati</taxon>
        <taxon>Cyanobacteriota</taxon>
        <taxon>Cyanophyceae</taxon>
        <taxon>Leptolyngbyales</taxon>
        <taxon>Leptolyngbyaceae</taxon>
        <taxon>Leptolyngbya group</taxon>
        <taxon>Leptolyngbya</taxon>
    </lineage>
</organism>